<feature type="compositionally biased region" description="Basic and acidic residues" evidence="8">
    <location>
        <begin position="22"/>
        <end position="39"/>
    </location>
</feature>
<dbReference type="Proteomes" id="UP000789508">
    <property type="component" value="Unassembled WGS sequence"/>
</dbReference>
<evidence type="ECO:0000256" key="2">
    <source>
        <dbReference type="ARBA" id="ARBA00006403"/>
    </source>
</evidence>
<feature type="domain" description="HSF-type DNA-binding" evidence="9">
    <location>
        <begin position="119"/>
        <end position="222"/>
    </location>
</feature>
<comment type="similarity">
    <text evidence="2 7">Belongs to the HSF family.</text>
</comment>
<dbReference type="GO" id="GO:0005634">
    <property type="term" value="C:nucleus"/>
    <property type="evidence" value="ECO:0007669"/>
    <property type="project" value="UniProtKB-SubCell"/>
</dbReference>
<dbReference type="GO" id="GO:0003700">
    <property type="term" value="F:DNA-binding transcription factor activity"/>
    <property type="evidence" value="ECO:0007669"/>
    <property type="project" value="InterPro"/>
</dbReference>
<reference evidence="10" key="1">
    <citation type="submission" date="2021-06" db="EMBL/GenBank/DDBJ databases">
        <authorList>
            <person name="Kallberg Y."/>
            <person name="Tangrot J."/>
            <person name="Rosling A."/>
        </authorList>
    </citation>
    <scope>NUCLEOTIDE SEQUENCE</scope>
    <source>
        <strain evidence="10">FL130A</strain>
    </source>
</reference>
<keyword evidence="6" id="KW-0539">Nucleus</keyword>
<evidence type="ECO:0000259" key="9">
    <source>
        <dbReference type="SMART" id="SM00415"/>
    </source>
</evidence>
<protein>
    <submittedName>
        <fullName evidence="10">12132_t:CDS:1</fullName>
    </submittedName>
</protein>
<evidence type="ECO:0000256" key="7">
    <source>
        <dbReference type="RuleBase" id="RU004020"/>
    </source>
</evidence>
<evidence type="ECO:0000256" key="6">
    <source>
        <dbReference type="ARBA" id="ARBA00023242"/>
    </source>
</evidence>
<accession>A0A9N9C1I6</accession>
<dbReference type="PANTHER" id="PTHR10015:SF427">
    <property type="entry name" value="HEAT SHOCK FACTOR PROTEIN"/>
    <property type="match status" value="1"/>
</dbReference>
<keyword evidence="5" id="KW-0804">Transcription</keyword>
<dbReference type="InterPro" id="IPR036390">
    <property type="entry name" value="WH_DNA-bd_sf"/>
</dbReference>
<dbReference type="AlphaFoldDB" id="A0A9N9C1I6"/>
<dbReference type="FunFam" id="1.10.10.10:FF:000027">
    <property type="entry name" value="Heat shock transcription factor 1"/>
    <property type="match status" value="1"/>
</dbReference>
<dbReference type="InterPro" id="IPR036388">
    <property type="entry name" value="WH-like_DNA-bd_sf"/>
</dbReference>
<dbReference type="SMART" id="SM00415">
    <property type="entry name" value="HSF"/>
    <property type="match status" value="1"/>
</dbReference>
<evidence type="ECO:0000256" key="3">
    <source>
        <dbReference type="ARBA" id="ARBA00023015"/>
    </source>
</evidence>
<dbReference type="OrthoDB" id="60033at2759"/>
<evidence type="ECO:0000313" key="10">
    <source>
        <dbReference type="EMBL" id="CAG8584479.1"/>
    </source>
</evidence>
<evidence type="ECO:0000256" key="8">
    <source>
        <dbReference type="SAM" id="MobiDB-lite"/>
    </source>
</evidence>
<dbReference type="Pfam" id="PF00447">
    <property type="entry name" value="HSF_DNA-bind"/>
    <property type="match status" value="1"/>
</dbReference>
<dbReference type="GO" id="GO:0043565">
    <property type="term" value="F:sequence-specific DNA binding"/>
    <property type="evidence" value="ECO:0007669"/>
    <property type="project" value="InterPro"/>
</dbReference>
<evidence type="ECO:0000256" key="4">
    <source>
        <dbReference type="ARBA" id="ARBA00023125"/>
    </source>
</evidence>
<organism evidence="10 11">
    <name type="scientific">Ambispora leptoticha</name>
    <dbReference type="NCBI Taxonomy" id="144679"/>
    <lineage>
        <taxon>Eukaryota</taxon>
        <taxon>Fungi</taxon>
        <taxon>Fungi incertae sedis</taxon>
        <taxon>Mucoromycota</taxon>
        <taxon>Glomeromycotina</taxon>
        <taxon>Glomeromycetes</taxon>
        <taxon>Archaeosporales</taxon>
        <taxon>Ambisporaceae</taxon>
        <taxon>Ambispora</taxon>
    </lineage>
</organism>
<proteinExistence type="inferred from homology"/>
<feature type="region of interest" description="Disordered" evidence="8">
    <location>
        <begin position="241"/>
        <end position="262"/>
    </location>
</feature>
<dbReference type="PANTHER" id="PTHR10015">
    <property type="entry name" value="HEAT SHOCK TRANSCRIPTION FACTOR"/>
    <property type="match status" value="1"/>
</dbReference>
<comment type="subcellular location">
    <subcellularLocation>
        <location evidence="1">Nucleus</location>
    </subcellularLocation>
</comment>
<feature type="compositionally biased region" description="Low complexity" evidence="8">
    <location>
        <begin position="52"/>
        <end position="82"/>
    </location>
</feature>
<dbReference type="InterPro" id="IPR000232">
    <property type="entry name" value="HSF_DNA-bd"/>
</dbReference>
<feature type="non-terminal residue" evidence="10">
    <location>
        <position position="1"/>
    </location>
</feature>
<evidence type="ECO:0000313" key="11">
    <source>
        <dbReference type="Proteomes" id="UP000789508"/>
    </source>
</evidence>
<name>A0A9N9C1I6_9GLOM</name>
<feature type="region of interest" description="Disordered" evidence="8">
    <location>
        <begin position="1"/>
        <end position="110"/>
    </location>
</feature>
<dbReference type="SUPFAM" id="SSF46785">
    <property type="entry name" value="Winged helix' DNA-binding domain"/>
    <property type="match status" value="1"/>
</dbReference>
<feature type="compositionally biased region" description="Low complexity" evidence="8">
    <location>
        <begin position="93"/>
        <end position="110"/>
    </location>
</feature>
<comment type="caution">
    <text evidence="10">The sequence shown here is derived from an EMBL/GenBank/DDBJ whole genome shotgun (WGS) entry which is preliminary data.</text>
</comment>
<keyword evidence="11" id="KW-1185">Reference proteome</keyword>
<dbReference type="Gene3D" id="1.10.10.10">
    <property type="entry name" value="Winged helix-like DNA-binding domain superfamily/Winged helix DNA-binding domain"/>
    <property type="match status" value="1"/>
</dbReference>
<dbReference type="PRINTS" id="PR00056">
    <property type="entry name" value="HSFDOMAIN"/>
</dbReference>
<keyword evidence="4" id="KW-0238">DNA-binding</keyword>
<sequence length="339" mass="37797">MEEDTSPISTNVTTTNDTTNDENIKNFERSNSDAKEEFLAPKSEPPGSFHISSTNENTATTTTTPTNTISSNSPSSNLTLDDNNNKKDPTTPSPTITGNITPTTSTTSNITLNSSNHKTQAAFVNKLYTMVEDQSIQHLISWAPSGDVFSVSNPTEFSKTVLPQYFKHNNWQSFVRQLNMYGFHKVNDMFHANPSSESQAWEFKHPEFRRGQLASLQNIKRKSAKQQTQTNQMMLKGGGGNVGGGMSGSASSLSPTEGTNMADMMHDDRIDRLSTQMAEMMESMRRMTENYNLLVAETVSCKMLHTKHKQVITNITNLLASMCRDEEADPRSLRKRKFD</sequence>
<dbReference type="EMBL" id="CAJVPS010003188">
    <property type="protein sequence ID" value="CAG8584479.1"/>
    <property type="molecule type" value="Genomic_DNA"/>
</dbReference>
<gene>
    <name evidence="10" type="ORF">ALEPTO_LOCUS7420</name>
</gene>
<keyword evidence="3" id="KW-0805">Transcription regulation</keyword>
<evidence type="ECO:0000256" key="1">
    <source>
        <dbReference type="ARBA" id="ARBA00004123"/>
    </source>
</evidence>
<evidence type="ECO:0000256" key="5">
    <source>
        <dbReference type="ARBA" id="ARBA00023163"/>
    </source>
</evidence>